<name>A0A8R2HBS5_ACYPI</name>
<dbReference type="PANTHER" id="PTHR21505">
    <property type="entry name" value="MADF DOMAIN-CONTAINING PROTEIN-RELATED"/>
    <property type="match status" value="1"/>
</dbReference>
<dbReference type="AlphaFoldDB" id="A0A8R2HBS5"/>
<dbReference type="OrthoDB" id="8190343at2759"/>
<keyword evidence="3" id="KW-1185">Reference proteome</keyword>
<organism evidence="2 3">
    <name type="scientific">Acyrthosiphon pisum</name>
    <name type="common">Pea aphid</name>
    <dbReference type="NCBI Taxonomy" id="7029"/>
    <lineage>
        <taxon>Eukaryota</taxon>
        <taxon>Metazoa</taxon>
        <taxon>Ecdysozoa</taxon>
        <taxon>Arthropoda</taxon>
        <taxon>Hexapoda</taxon>
        <taxon>Insecta</taxon>
        <taxon>Pterygota</taxon>
        <taxon>Neoptera</taxon>
        <taxon>Paraneoptera</taxon>
        <taxon>Hemiptera</taxon>
        <taxon>Sternorrhyncha</taxon>
        <taxon>Aphidomorpha</taxon>
        <taxon>Aphidoidea</taxon>
        <taxon>Aphididae</taxon>
        <taxon>Macrosiphini</taxon>
        <taxon>Acyrthosiphon</taxon>
    </lineage>
</organism>
<dbReference type="RefSeq" id="XP_016664681.2">
    <property type="nucleotide sequence ID" value="XM_016809192.2"/>
</dbReference>
<reference evidence="2" key="2">
    <citation type="submission" date="2022-06" db="UniProtKB">
        <authorList>
            <consortium name="EnsemblMetazoa"/>
        </authorList>
    </citation>
    <scope>IDENTIFICATION</scope>
</reference>
<accession>A0A8R2HBS5</accession>
<feature type="domain" description="MADF" evidence="1">
    <location>
        <begin position="35"/>
        <end position="130"/>
    </location>
</feature>
<dbReference type="PROSITE" id="PS51029">
    <property type="entry name" value="MADF"/>
    <property type="match status" value="1"/>
</dbReference>
<dbReference type="InterPro" id="IPR006578">
    <property type="entry name" value="MADF-dom"/>
</dbReference>
<proteinExistence type="predicted"/>
<dbReference type="Proteomes" id="UP000007819">
    <property type="component" value="Chromosome X"/>
</dbReference>
<evidence type="ECO:0000313" key="3">
    <source>
        <dbReference type="Proteomes" id="UP000007819"/>
    </source>
</evidence>
<evidence type="ECO:0000259" key="1">
    <source>
        <dbReference type="PROSITE" id="PS51029"/>
    </source>
</evidence>
<dbReference type="EnsemblMetazoa" id="XM_016809192.2">
    <property type="protein sequence ID" value="XP_016664681.2"/>
    <property type="gene ID" value="LOC100575504"/>
</dbReference>
<dbReference type="GeneID" id="100575504"/>
<sequence length="325" mass="36309">MRVSKPVSSTDLTLGSHAVRLTGHEESVPLSLWVVLVIRLPEISCLWLKSDPDFNLRHKRDAAEEIILESSGLGTIKNLRLKIRSIRCTYNQEVTKINKSKSTGSGTANVYVPKLQWFEYADNFLKKNNDGVKQSETNLFTTPSNCSNDAETIVGGTNNNAEIITTEPESVCNTDILNDTNTSPAQLAKRVKKKSGQNSNKKSKIDSSLDNAVETLRAVCKLKATTNEFNIFSNHVAAQLEKLPLRQALECQEKIQSMLTSARLNMISRPLSPVLSETSQTFDDDYDVLSTDNDTIEIVPRFAHPINEPQDNAQLYYNNWTDNDC</sequence>
<protein>
    <recommendedName>
        <fullName evidence="1">MADF domain-containing protein</fullName>
    </recommendedName>
</protein>
<dbReference type="KEGG" id="api:100575504"/>
<evidence type="ECO:0000313" key="2">
    <source>
        <dbReference type="EnsemblMetazoa" id="XP_016664681.2"/>
    </source>
</evidence>
<reference evidence="3" key="1">
    <citation type="submission" date="2010-06" db="EMBL/GenBank/DDBJ databases">
        <authorList>
            <person name="Jiang H."/>
            <person name="Abraham K."/>
            <person name="Ali S."/>
            <person name="Alsbrooks S.L."/>
            <person name="Anim B.N."/>
            <person name="Anosike U.S."/>
            <person name="Attaway T."/>
            <person name="Bandaranaike D.P."/>
            <person name="Battles P.K."/>
            <person name="Bell S.N."/>
            <person name="Bell A.V."/>
            <person name="Beltran B."/>
            <person name="Bickham C."/>
            <person name="Bustamante Y."/>
            <person name="Caleb T."/>
            <person name="Canada A."/>
            <person name="Cardenas V."/>
            <person name="Carter K."/>
            <person name="Chacko J."/>
            <person name="Chandrabose M.N."/>
            <person name="Chavez D."/>
            <person name="Chavez A."/>
            <person name="Chen L."/>
            <person name="Chu H.-S."/>
            <person name="Claassen K.J."/>
            <person name="Cockrell R."/>
            <person name="Collins M."/>
            <person name="Cooper J.A."/>
            <person name="Cree A."/>
            <person name="Curry S.M."/>
            <person name="Da Y."/>
            <person name="Dao M.D."/>
            <person name="Das B."/>
            <person name="Davila M.-L."/>
            <person name="Davy-Carroll L."/>
            <person name="Denson S."/>
            <person name="Dinh H."/>
            <person name="Ebong V.E."/>
            <person name="Edwards J.R."/>
            <person name="Egan A."/>
            <person name="El-Daye J."/>
            <person name="Escobedo L."/>
            <person name="Fernandez S."/>
            <person name="Fernando P.R."/>
            <person name="Flagg N."/>
            <person name="Forbes L.D."/>
            <person name="Fowler R.G."/>
            <person name="Fu Q."/>
            <person name="Gabisi R.A."/>
            <person name="Ganer J."/>
            <person name="Garbino Pronczuk A."/>
            <person name="Garcia R.M."/>
            <person name="Garner T."/>
            <person name="Garrett T.E."/>
            <person name="Gonzalez D.A."/>
            <person name="Hamid H."/>
            <person name="Hawkins E.S."/>
            <person name="Hirani K."/>
            <person name="Hogues M.E."/>
            <person name="Hollins B."/>
            <person name="Hsiao C.-H."/>
            <person name="Jabil R."/>
            <person name="James M.L."/>
            <person name="Jhangiani S.N."/>
            <person name="Johnson B."/>
            <person name="Johnson Q."/>
            <person name="Joshi V."/>
            <person name="Kalu J.B."/>
            <person name="Kam C."/>
            <person name="Kashfia A."/>
            <person name="Keebler J."/>
            <person name="Kisamo H."/>
            <person name="Kovar C.L."/>
            <person name="Lago L.A."/>
            <person name="Lai C.-Y."/>
            <person name="Laidlaw J."/>
            <person name="Lara F."/>
            <person name="Le T.-K."/>
            <person name="Lee S.L."/>
            <person name="Legall F.H."/>
            <person name="Lemon S.J."/>
            <person name="Lewis L.R."/>
            <person name="Li B."/>
            <person name="Liu Y."/>
            <person name="Liu Y.-S."/>
            <person name="Lopez J."/>
            <person name="Lozado R.J."/>
            <person name="Lu J."/>
            <person name="Madu R.C."/>
            <person name="Maheshwari M."/>
            <person name="Maheshwari R."/>
            <person name="Malloy K."/>
            <person name="Martinez E."/>
            <person name="Mathew T."/>
            <person name="Mercado I.C."/>
            <person name="Mercado C."/>
            <person name="Meyer B."/>
            <person name="Montgomery K."/>
            <person name="Morgan M.B."/>
            <person name="Munidasa M."/>
            <person name="Nazareth L.V."/>
            <person name="Nelson J."/>
            <person name="Ng B.M."/>
            <person name="Nguyen N.B."/>
            <person name="Nguyen P.Q."/>
            <person name="Nguyen T."/>
            <person name="Obregon M."/>
            <person name="Okwuonu G.O."/>
            <person name="Onwere C.G."/>
            <person name="Orozco G."/>
            <person name="Parra A."/>
            <person name="Patel S."/>
            <person name="Patil S."/>
            <person name="Perez A."/>
            <person name="Perez Y."/>
            <person name="Pham C."/>
            <person name="Primus E.L."/>
            <person name="Pu L.-L."/>
            <person name="Puazo M."/>
            <person name="Qin X."/>
            <person name="Quiroz J.B."/>
            <person name="Reese J."/>
            <person name="Richards S."/>
            <person name="Rives C.M."/>
            <person name="Robberts R."/>
            <person name="Ruiz S.J."/>
            <person name="Ruiz M.J."/>
            <person name="Santibanez J."/>
            <person name="Schneider B.W."/>
            <person name="Sisson I."/>
            <person name="Smith M."/>
            <person name="Sodergren E."/>
            <person name="Song X.-Z."/>
            <person name="Song B.B."/>
            <person name="Summersgill H."/>
            <person name="Thelus R."/>
            <person name="Thornton R.D."/>
            <person name="Trejos Z.Y."/>
            <person name="Usmani K."/>
            <person name="Vattathil S."/>
            <person name="Villasana D."/>
            <person name="Walker D.L."/>
            <person name="Wang S."/>
            <person name="Wang K."/>
            <person name="White C.S."/>
            <person name="Williams A.C."/>
            <person name="Williamson J."/>
            <person name="Wilson K."/>
            <person name="Woghiren I.O."/>
            <person name="Woodworth J.R."/>
            <person name="Worley K.C."/>
            <person name="Wright R.A."/>
            <person name="Wu W."/>
            <person name="Young L."/>
            <person name="Zhang L."/>
            <person name="Zhang J."/>
            <person name="Zhu Y."/>
            <person name="Muzny D.M."/>
            <person name="Weinstock G."/>
            <person name="Gibbs R.A."/>
        </authorList>
    </citation>
    <scope>NUCLEOTIDE SEQUENCE [LARGE SCALE GENOMIC DNA]</scope>
    <source>
        <strain evidence="3">LSR1</strain>
    </source>
</reference>
<dbReference type="PANTHER" id="PTHR21505:SF8">
    <property type="entry name" value="DPT-YFP REPRESSOR BY OVEREXPRESSION, ISOFORM D-RELATED"/>
    <property type="match status" value="1"/>
</dbReference>
<dbReference type="Pfam" id="PF10545">
    <property type="entry name" value="MADF_DNA_bdg"/>
    <property type="match status" value="1"/>
</dbReference>